<evidence type="ECO:0000313" key="3">
    <source>
        <dbReference type="Proteomes" id="UP000664781"/>
    </source>
</evidence>
<sequence>MSIDPTAFLASVTAAPPVHHAPNSRYRDIPTAELTNPDGTSTVHLRRRFVPEPDLLATVGRVRVRDGDRIDTLAAEVFGDPTLFWRLADTGLEPRPAALTAEPGRVLRVTAAEGIPGGGGA</sequence>
<evidence type="ECO:0000313" key="2">
    <source>
        <dbReference type="EMBL" id="MBO0654494.1"/>
    </source>
</evidence>
<evidence type="ECO:0000256" key="1">
    <source>
        <dbReference type="SAM" id="MobiDB-lite"/>
    </source>
</evidence>
<keyword evidence="3" id="KW-1185">Reference proteome</keyword>
<dbReference type="EMBL" id="JAFMOF010000002">
    <property type="protein sequence ID" value="MBO0654494.1"/>
    <property type="molecule type" value="Genomic_DNA"/>
</dbReference>
<dbReference type="RefSeq" id="WP_207247642.1">
    <property type="nucleotide sequence ID" value="NZ_JAFMOF010000002.1"/>
</dbReference>
<dbReference type="Proteomes" id="UP000664781">
    <property type="component" value="Unassembled WGS sequence"/>
</dbReference>
<comment type="caution">
    <text evidence="2">The sequence shown here is derived from an EMBL/GenBank/DDBJ whole genome shotgun (WGS) entry which is preliminary data.</text>
</comment>
<reference evidence="2" key="1">
    <citation type="submission" date="2021-03" db="EMBL/GenBank/DDBJ databases">
        <title>Streptomyces strains.</title>
        <authorList>
            <person name="Lund M.B."/>
            <person name="Toerring T."/>
        </authorList>
    </citation>
    <scope>NUCLEOTIDE SEQUENCE</scope>
    <source>
        <strain evidence="2">JCM 4242</strain>
    </source>
</reference>
<organism evidence="2 3">
    <name type="scientific">Streptomyces triculaminicus</name>
    <dbReference type="NCBI Taxonomy" id="2816232"/>
    <lineage>
        <taxon>Bacteria</taxon>
        <taxon>Bacillati</taxon>
        <taxon>Actinomycetota</taxon>
        <taxon>Actinomycetes</taxon>
        <taxon>Kitasatosporales</taxon>
        <taxon>Streptomycetaceae</taxon>
        <taxon>Streptomyces</taxon>
    </lineage>
</organism>
<name>A0A939JSB3_9ACTN</name>
<protein>
    <submittedName>
        <fullName evidence="2">LysM domain-containing protein</fullName>
    </submittedName>
</protein>
<gene>
    <name evidence="2" type="ORF">J1792_17405</name>
</gene>
<accession>A0A939JSB3</accession>
<dbReference type="AlphaFoldDB" id="A0A939JSB3"/>
<feature type="region of interest" description="Disordered" evidence="1">
    <location>
        <begin position="19"/>
        <end position="40"/>
    </location>
</feature>
<proteinExistence type="predicted"/>